<feature type="region of interest" description="Disordered" evidence="1">
    <location>
        <begin position="60"/>
        <end position="88"/>
    </location>
</feature>
<gene>
    <name evidence="2" type="ORF">NDU88_003492</name>
</gene>
<keyword evidence="3" id="KW-1185">Reference proteome</keyword>
<feature type="region of interest" description="Disordered" evidence="1">
    <location>
        <begin position="101"/>
        <end position="122"/>
    </location>
</feature>
<dbReference type="Proteomes" id="UP001066276">
    <property type="component" value="Chromosome 2_2"/>
</dbReference>
<sequence length="122" mass="12997">MSGGPNYTARGVAPVAGCEQQVKASAGELRLRSRGMSGKPQVSNVNTGLRYTLGAMERARGVESRGESAQGSFIDKASHNLGNKTQLRPDTELSAGHYLGAGRRSLSHQQRGIRGSCSKRRL</sequence>
<evidence type="ECO:0000256" key="1">
    <source>
        <dbReference type="SAM" id="MobiDB-lite"/>
    </source>
</evidence>
<reference evidence="2" key="1">
    <citation type="journal article" date="2022" name="bioRxiv">
        <title>Sequencing and chromosome-scale assembly of the giantPleurodeles waltlgenome.</title>
        <authorList>
            <person name="Brown T."/>
            <person name="Elewa A."/>
            <person name="Iarovenko S."/>
            <person name="Subramanian E."/>
            <person name="Araus A.J."/>
            <person name="Petzold A."/>
            <person name="Susuki M."/>
            <person name="Suzuki K.-i.T."/>
            <person name="Hayashi T."/>
            <person name="Toyoda A."/>
            <person name="Oliveira C."/>
            <person name="Osipova E."/>
            <person name="Leigh N.D."/>
            <person name="Simon A."/>
            <person name="Yun M.H."/>
        </authorList>
    </citation>
    <scope>NUCLEOTIDE SEQUENCE</scope>
    <source>
        <strain evidence="2">20211129_DDA</strain>
        <tissue evidence="2">Liver</tissue>
    </source>
</reference>
<name>A0AAV7V2L5_PLEWA</name>
<evidence type="ECO:0000313" key="3">
    <source>
        <dbReference type="Proteomes" id="UP001066276"/>
    </source>
</evidence>
<accession>A0AAV7V2L5</accession>
<dbReference type="AlphaFoldDB" id="A0AAV7V2L5"/>
<dbReference type="EMBL" id="JANPWB010000004">
    <property type="protein sequence ID" value="KAJ1194198.1"/>
    <property type="molecule type" value="Genomic_DNA"/>
</dbReference>
<evidence type="ECO:0000313" key="2">
    <source>
        <dbReference type="EMBL" id="KAJ1194198.1"/>
    </source>
</evidence>
<organism evidence="2 3">
    <name type="scientific">Pleurodeles waltl</name>
    <name type="common">Iberian ribbed newt</name>
    <dbReference type="NCBI Taxonomy" id="8319"/>
    <lineage>
        <taxon>Eukaryota</taxon>
        <taxon>Metazoa</taxon>
        <taxon>Chordata</taxon>
        <taxon>Craniata</taxon>
        <taxon>Vertebrata</taxon>
        <taxon>Euteleostomi</taxon>
        <taxon>Amphibia</taxon>
        <taxon>Batrachia</taxon>
        <taxon>Caudata</taxon>
        <taxon>Salamandroidea</taxon>
        <taxon>Salamandridae</taxon>
        <taxon>Pleurodelinae</taxon>
        <taxon>Pleurodeles</taxon>
    </lineage>
</organism>
<proteinExistence type="predicted"/>
<comment type="caution">
    <text evidence="2">The sequence shown here is derived from an EMBL/GenBank/DDBJ whole genome shotgun (WGS) entry which is preliminary data.</text>
</comment>
<protein>
    <submittedName>
        <fullName evidence="2">Uncharacterized protein</fullName>
    </submittedName>
</protein>